<dbReference type="SMART" id="SM00220">
    <property type="entry name" value="S_TKc"/>
    <property type="match status" value="1"/>
</dbReference>
<keyword evidence="3 7" id="KW-0547">Nucleotide-binding</keyword>
<evidence type="ECO:0000256" key="7">
    <source>
        <dbReference type="PIRSR" id="PIRSR630616-2"/>
    </source>
</evidence>
<feature type="compositionally biased region" description="Polar residues" evidence="11">
    <location>
        <begin position="436"/>
        <end position="451"/>
    </location>
</feature>
<evidence type="ECO:0000259" key="12">
    <source>
        <dbReference type="PROSITE" id="PS50011"/>
    </source>
</evidence>
<accession>A0AAD5QB57</accession>
<gene>
    <name evidence="13" type="ORF">P43SY_002789</name>
</gene>
<feature type="region of interest" description="Disordered" evidence="11">
    <location>
        <begin position="432"/>
        <end position="473"/>
    </location>
</feature>
<dbReference type="CDD" id="cd14003">
    <property type="entry name" value="STKc_AMPK-like"/>
    <property type="match status" value="1"/>
</dbReference>
<evidence type="ECO:0000256" key="6">
    <source>
        <dbReference type="PIRSR" id="PIRSR630616-1"/>
    </source>
</evidence>
<sequence length="491" mass="53876">MEAMAQALQVIDDRIDRMHSIERLELEALAAREILESTPAVASSRFINGAHSWYTVGKAIGKGTFGRVQLARHRITDHSVAIKTYYREKGASVCCAPPSTTTRTQSKGAVVSPSSARRPVECDALEWKRVRQEVRLMASLQPHPGLIQFIEAFETPTQLHVVMELASGGSLIDLLKHQPQQRLPERCARRIFAGLCSAIAALHLQNVIHRDLKLENVLLDDQLRPKVIDFGFSQLEFSLKETMTTTGRGIPPRSQTALGLKNFCGTPSYMAPEVVACKTYDGRSVDVWSLGVILYLLLCGRFPFQGASLPQLYNNIRSTPLKVATSVSKAAQSLLHGILVVDPAKRLTMADILSHPWLAEPVNSHVIEERRTLEAFLAWQPGKAMLINRLESWLSLRSSETTLALRAGRRNCITAMLTLAVLTTAKDMGVAPPTSEALSCSDGSNQDSASSDARPPPIDMSIDPSEIAETRGGTHKAQLEALIGLVQRAMH</sequence>
<feature type="domain" description="Protein kinase" evidence="12">
    <location>
        <begin position="54"/>
        <end position="358"/>
    </location>
</feature>
<dbReference type="PANTHER" id="PTHR24350">
    <property type="entry name" value="SERINE/THREONINE-PROTEIN KINASE IAL-RELATED"/>
    <property type="match status" value="1"/>
</dbReference>
<proteinExistence type="inferred from homology"/>
<feature type="binding site" evidence="7">
    <location>
        <position position="229"/>
    </location>
    <ligand>
        <name>ATP</name>
        <dbReference type="ChEBI" id="CHEBI:30616"/>
    </ligand>
</feature>
<reference evidence="13" key="1">
    <citation type="submission" date="2021-12" db="EMBL/GenBank/DDBJ databases">
        <title>Prjna785345.</title>
        <authorList>
            <person name="Rujirawat T."/>
            <person name="Krajaejun T."/>
        </authorList>
    </citation>
    <scope>NUCLEOTIDE SEQUENCE</scope>
    <source>
        <strain evidence="13">Pi057C3</strain>
    </source>
</reference>
<keyword evidence="2" id="KW-0808">Transferase</keyword>
<evidence type="ECO:0000313" key="14">
    <source>
        <dbReference type="Proteomes" id="UP001209570"/>
    </source>
</evidence>
<evidence type="ECO:0000256" key="10">
    <source>
        <dbReference type="RuleBase" id="RU000304"/>
    </source>
</evidence>
<feature type="binding site" evidence="7 9">
    <location>
        <position position="83"/>
    </location>
    <ligand>
        <name>ATP</name>
        <dbReference type="ChEBI" id="CHEBI:30616"/>
    </ligand>
</feature>
<evidence type="ECO:0000256" key="2">
    <source>
        <dbReference type="ARBA" id="ARBA00022679"/>
    </source>
</evidence>
<evidence type="ECO:0000256" key="3">
    <source>
        <dbReference type="ARBA" id="ARBA00022741"/>
    </source>
</evidence>
<dbReference type="InterPro" id="IPR011009">
    <property type="entry name" value="Kinase-like_dom_sf"/>
</dbReference>
<name>A0AAD5QB57_PYTIN</name>
<organism evidence="13 14">
    <name type="scientific">Pythium insidiosum</name>
    <name type="common">Pythiosis disease agent</name>
    <dbReference type="NCBI Taxonomy" id="114742"/>
    <lineage>
        <taxon>Eukaryota</taxon>
        <taxon>Sar</taxon>
        <taxon>Stramenopiles</taxon>
        <taxon>Oomycota</taxon>
        <taxon>Peronosporomycetes</taxon>
        <taxon>Pythiales</taxon>
        <taxon>Pythiaceae</taxon>
        <taxon>Pythium</taxon>
    </lineage>
</organism>
<dbReference type="InterPro" id="IPR017441">
    <property type="entry name" value="Protein_kinase_ATP_BS"/>
</dbReference>
<evidence type="ECO:0000256" key="11">
    <source>
        <dbReference type="SAM" id="MobiDB-lite"/>
    </source>
</evidence>
<dbReference type="SUPFAM" id="SSF56112">
    <property type="entry name" value="Protein kinase-like (PK-like)"/>
    <property type="match status" value="1"/>
</dbReference>
<dbReference type="PROSITE" id="PS00108">
    <property type="entry name" value="PROTEIN_KINASE_ST"/>
    <property type="match status" value="1"/>
</dbReference>
<comment type="caution">
    <text evidence="13">The sequence shown here is derived from an EMBL/GenBank/DDBJ whole genome shotgun (WGS) entry which is preliminary data.</text>
</comment>
<dbReference type="PROSITE" id="PS50011">
    <property type="entry name" value="PROTEIN_KINASE_DOM"/>
    <property type="match status" value="1"/>
</dbReference>
<evidence type="ECO:0000256" key="4">
    <source>
        <dbReference type="ARBA" id="ARBA00022777"/>
    </source>
</evidence>
<evidence type="ECO:0000256" key="5">
    <source>
        <dbReference type="ARBA" id="ARBA00022840"/>
    </source>
</evidence>
<dbReference type="FunFam" id="1.10.510.10:FF:000571">
    <property type="entry name" value="Maternal embryonic leucine zipper kinase"/>
    <property type="match status" value="1"/>
</dbReference>
<evidence type="ECO:0000313" key="13">
    <source>
        <dbReference type="EMBL" id="KAJ0410457.1"/>
    </source>
</evidence>
<evidence type="ECO:0000256" key="8">
    <source>
        <dbReference type="PIRSR" id="PIRSR630616-3"/>
    </source>
</evidence>
<dbReference type="InterPro" id="IPR030616">
    <property type="entry name" value="Aur-like"/>
</dbReference>
<evidence type="ECO:0000256" key="1">
    <source>
        <dbReference type="ARBA" id="ARBA00022527"/>
    </source>
</evidence>
<keyword evidence="1 10" id="KW-0723">Serine/threonine-protein kinase</keyword>
<feature type="binding site" evidence="7">
    <location>
        <begin position="215"/>
        <end position="216"/>
    </location>
    <ligand>
        <name>ATP</name>
        <dbReference type="ChEBI" id="CHEBI:30616"/>
    </ligand>
</feature>
<dbReference type="EMBL" id="JAKCXM010000001">
    <property type="protein sequence ID" value="KAJ0410457.1"/>
    <property type="molecule type" value="Genomic_DNA"/>
</dbReference>
<keyword evidence="4" id="KW-0418">Kinase</keyword>
<dbReference type="InterPro" id="IPR008271">
    <property type="entry name" value="Ser/Thr_kinase_AS"/>
</dbReference>
<dbReference type="PROSITE" id="PS00107">
    <property type="entry name" value="PROTEIN_KINASE_ATP"/>
    <property type="match status" value="1"/>
</dbReference>
<dbReference type="Pfam" id="PF00069">
    <property type="entry name" value="Pkinase"/>
    <property type="match status" value="1"/>
</dbReference>
<dbReference type="GO" id="GO:0004674">
    <property type="term" value="F:protein serine/threonine kinase activity"/>
    <property type="evidence" value="ECO:0007669"/>
    <property type="project" value="UniProtKB-KW"/>
</dbReference>
<dbReference type="Proteomes" id="UP001209570">
    <property type="component" value="Unassembled WGS sequence"/>
</dbReference>
<keyword evidence="5 7" id="KW-0067">ATP-binding</keyword>
<keyword evidence="14" id="KW-1185">Reference proteome</keyword>
<feature type="binding site" evidence="7">
    <location>
        <begin position="164"/>
        <end position="166"/>
    </location>
    <ligand>
        <name>ATP</name>
        <dbReference type="ChEBI" id="CHEBI:30616"/>
    </ligand>
</feature>
<feature type="cross-link" description="Glycyl lysine isopeptide (Lys-Gly) (interchain with G-Cter in SUMO2)" evidence="8">
    <location>
        <position position="213"/>
    </location>
</feature>
<dbReference type="AlphaFoldDB" id="A0AAD5QB57"/>
<evidence type="ECO:0000256" key="9">
    <source>
        <dbReference type="PROSITE-ProRule" id="PRU10141"/>
    </source>
</evidence>
<feature type="active site" description="Proton acceptor" evidence="6">
    <location>
        <position position="211"/>
    </location>
</feature>
<protein>
    <recommendedName>
        <fullName evidence="12">Protein kinase domain-containing protein</fullName>
    </recommendedName>
</protein>
<comment type="similarity">
    <text evidence="10">Belongs to the protein kinase superfamily.</text>
</comment>
<dbReference type="GO" id="GO:0005524">
    <property type="term" value="F:ATP binding"/>
    <property type="evidence" value="ECO:0007669"/>
    <property type="project" value="UniProtKB-UniRule"/>
</dbReference>
<dbReference type="Gene3D" id="1.10.510.10">
    <property type="entry name" value="Transferase(Phosphotransferase) domain 1"/>
    <property type="match status" value="1"/>
</dbReference>
<dbReference type="InterPro" id="IPR000719">
    <property type="entry name" value="Prot_kinase_dom"/>
</dbReference>